<protein>
    <recommendedName>
        <fullName evidence="1">2EXR domain-containing protein</fullName>
    </recommendedName>
</protein>
<evidence type="ECO:0000259" key="1">
    <source>
        <dbReference type="Pfam" id="PF20150"/>
    </source>
</evidence>
<sequence>MSTPQTFPLFPHLPSELRIQIFLLAHHTTPPRLLPFHLLKPDLDYLRPLRKPCNNHAHITFSRLPIPPLLHVCRLSREVALQHYTAGFHNGEGGRMLVLGREDRDVETFTTCSHEVGSHENGNGDGLFWERGRDVWFLNEAEGPSILNDAKTACIWGGQTGIKFGRVGTLCMRIETLNSLGLGAGIMWESVECLWVLDEDFADNDWRQFALQKGNKVTRIVKNSGLRNAVGGEVDVEFLRPKTVGEEEEEWELGMQEVWIDGEEVLGNMRLLRKRIGS</sequence>
<dbReference type="EMBL" id="CAJVRM010000075">
    <property type="protein sequence ID" value="CAG8973580.1"/>
    <property type="molecule type" value="Genomic_DNA"/>
</dbReference>
<feature type="domain" description="2EXR" evidence="1">
    <location>
        <begin position="7"/>
        <end position="92"/>
    </location>
</feature>
<dbReference type="PANTHER" id="PTHR35910:SF1">
    <property type="entry name" value="2EXR DOMAIN-CONTAINING PROTEIN"/>
    <property type="match status" value="1"/>
</dbReference>
<name>A0A9N9LDZ0_9HELO</name>
<accession>A0A9N9LDZ0</accession>
<evidence type="ECO:0000313" key="3">
    <source>
        <dbReference type="Proteomes" id="UP000701801"/>
    </source>
</evidence>
<evidence type="ECO:0000313" key="2">
    <source>
        <dbReference type="EMBL" id="CAG8973580.1"/>
    </source>
</evidence>
<reference evidence="2" key="1">
    <citation type="submission" date="2021-07" db="EMBL/GenBank/DDBJ databases">
        <authorList>
            <person name="Durling M."/>
        </authorList>
    </citation>
    <scope>NUCLEOTIDE SEQUENCE</scope>
</reference>
<dbReference type="AlphaFoldDB" id="A0A9N9LDZ0"/>
<gene>
    <name evidence="2" type="ORF">HYALB_00009649</name>
</gene>
<dbReference type="InterPro" id="IPR045518">
    <property type="entry name" value="2EXR"/>
</dbReference>
<dbReference type="PANTHER" id="PTHR35910">
    <property type="entry name" value="2EXR DOMAIN-CONTAINING PROTEIN"/>
    <property type="match status" value="1"/>
</dbReference>
<dbReference type="Proteomes" id="UP000701801">
    <property type="component" value="Unassembled WGS sequence"/>
</dbReference>
<comment type="caution">
    <text evidence="2">The sequence shown here is derived from an EMBL/GenBank/DDBJ whole genome shotgun (WGS) entry which is preliminary data.</text>
</comment>
<organism evidence="2 3">
    <name type="scientific">Hymenoscyphus albidus</name>
    <dbReference type="NCBI Taxonomy" id="595503"/>
    <lineage>
        <taxon>Eukaryota</taxon>
        <taxon>Fungi</taxon>
        <taxon>Dikarya</taxon>
        <taxon>Ascomycota</taxon>
        <taxon>Pezizomycotina</taxon>
        <taxon>Leotiomycetes</taxon>
        <taxon>Helotiales</taxon>
        <taxon>Helotiaceae</taxon>
        <taxon>Hymenoscyphus</taxon>
    </lineage>
</organism>
<proteinExistence type="predicted"/>
<keyword evidence="3" id="KW-1185">Reference proteome</keyword>
<dbReference type="Pfam" id="PF20150">
    <property type="entry name" value="2EXR"/>
    <property type="match status" value="1"/>
</dbReference>
<dbReference type="OrthoDB" id="3473305at2759"/>